<proteinExistence type="predicted"/>
<evidence type="ECO:0000259" key="1">
    <source>
        <dbReference type="Pfam" id="PF16242"/>
    </source>
</evidence>
<dbReference type="InterPro" id="IPR012349">
    <property type="entry name" value="Split_barrel_FMN-bd"/>
</dbReference>
<accession>A0ABS3JRM3</accession>
<dbReference type="PANTHER" id="PTHR34818">
    <property type="entry name" value="PROTEIN BLI-3"/>
    <property type="match status" value="1"/>
</dbReference>
<sequence length="135" mass="15085">MSAPSNLSPEEFDSIKRNIDQIRVAMLTTQDKGGQLRTRPMATHQLDADGTMWFFTHNDSNKVSHIRQQPGVALGFSNPETHVSVATSGQAEIITDQDKVNQLWTDSLLDWFPEGKDDPNIVLLKVTTTSGECWE</sequence>
<protein>
    <submittedName>
        <fullName evidence="2">Pyridoxamine 5'-phosphate oxidase family protein</fullName>
    </submittedName>
</protein>
<gene>
    <name evidence="2" type="ORF">J2I46_24940</name>
</gene>
<keyword evidence="3" id="KW-1185">Reference proteome</keyword>
<name>A0ABS3JRM3_9BACT</name>
<dbReference type="PANTHER" id="PTHR34818:SF1">
    <property type="entry name" value="PROTEIN BLI-3"/>
    <property type="match status" value="1"/>
</dbReference>
<dbReference type="Proteomes" id="UP000664628">
    <property type="component" value="Unassembled WGS sequence"/>
</dbReference>
<dbReference type="SUPFAM" id="SSF50475">
    <property type="entry name" value="FMN-binding split barrel"/>
    <property type="match status" value="1"/>
</dbReference>
<organism evidence="2 3">
    <name type="scientific">Fibrella forsythiae</name>
    <dbReference type="NCBI Taxonomy" id="2817061"/>
    <lineage>
        <taxon>Bacteria</taxon>
        <taxon>Pseudomonadati</taxon>
        <taxon>Bacteroidota</taxon>
        <taxon>Cytophagia</taxon>
        <taxon>Cytophagales</taxon>
        <taxon>Spirosomataceae</taxon>
        <taxon>Fibrella</taxon>
    </lineage>
</organism>
<evidence type="ECO:0000313" key="3">
    <source>
        <dbReference type="Proteomes" id="UP000664628"/>
    </source>
</evidence>
<comment type="caution">
    <text evidence="2">The sequence shown here is derived from an EMBL/GenBank/DDBJ whole genome shotgun (WGS) entry which is preliminary data.</text>
</comment>
<reference evidence="2 3" key="1">
    <citation type="submission" date="2021-03" db="EMBL/GenBank/DDBJ databases">
        <title>Fibrella sp. HMF5405 genome sequencing and assembly.</title>
        <authorList>
            <person name="Kang H."/>
            <person name="Kim H."/>
            <person name="Bae S."/>
            <person name="Joh K."/>
        </authorList>
    </citation>
    <scope>NUCLEOTIDE SEQUENCE [LARGE SCALE GENOMIC DNA]</scope>
    <source>
        <strain evidence="2 3">HMF5405</strain>
    </source>
</reference>
<dbReference type="Pfam" id="PF16242">
    <property type="entry name" value="Pyrid_ox_like"/>
    <property type="match status" value="1"/>
</dbReference>
<feature type="domain" description="General stress protein FMN-binding split barrel" evidence="1">
    <location>
        <begin position="11"/>
        <end position="135"/>
    </location>
</feature>
<dbReference type="RefSeq" id="WP_207331807.1">
    <property type="nucleotide sequence ID" value="NZ_JAFMYW010000009.1"/>
</dbReference>
<dbReference type="EMBL" id="JAFMYW010000009">
    <property type="protein sequence ID" value="MBO0951854.1"/>
    <property type="molecule type" value="Genomic_DNA"/>
</dbReference>
<dbReference type="InterPro" id="IPR038725">
    <property type="entry name" value="YdaG_split_barrel_FMN-bd"/>
</dbReference>
<dbReference type="Gene3D" id="2.30.110.10">
    <property type="entry name" value="Electron Transport, Fmn-binding Protein, Chain A"/>
    <property type="match status" value="1"/>
</dbReference>
<dbReference type="InterPro" id="IPR052917">
    <property type="entry name" value="Stress-Dev_Protein"/>
</dbReference>
<evidence type="ECO:0000313" key="2">
    <source>
        <dbReference type="EMBL" id="MBO0951854.1"/>
    </source>
</evidence>